<protein>
    <submittedName>
        <fullName evidence="1">Uncharacterized protein</fullName>
    </submittedName>
</protein>
<proteinExistence type="predicted"/>
<sequence length="285" mass="32129">MLAKGKPAAAAGVGNEAAVAAAAVALATVGRRVESSQADDRRVIRLVRERPLLYTRNNMPVASYYSQVKLLWHEIAKEMGWTVAEVRRKWSHIRNSYSRHLRNEMHGAVTGKGRVVSKWYLADELTFLREHMATDTRPSAYTSYASSYLDMEMGDQTQQPEQVDIKPFIDSPWFSLATGGGHIQADPAGSHNDDSSGSHSEDNNVYFQFFRGIYSDYQELSSKKQRLFRRQCLQLLHTLLDEEENCPEAVAADEQSDAINLSSSSFYADNIKEQKVFCKDEILPN</sequence>
<dbReference type="Proteomes" id="UP000824533">
    <property type="component" value="Linkage Group LG17"/>
</dbReference>
<name>A0ACC1CTC3_9NEOP</name>
<evidence type="ECO:0000313" key="2">
    <source>
        <dbReference type="Proteomes" id="UP000824533"/>
    </source>
</evidence>
<evidence type="ECO:0000313" key="1">
    <source>
        <dbReference type="EMBL" id="KAJ0174903.1"/>
    </source>
</evidence>
<organism evidence="1 2">
    <name type="scientific">Dendrolimus kikuchii</name>
    <dbReference type="NCBI Taxonomy" id="765133"/>
    <lineage>
        <taxon>Eukaryota</taxon>
        <taxon>Metazoa</taxon>
        <taxon>Ecdysozoa</taxon>
        <taxon>Arthropoda</taxon>
        <taxon>Hexapoda</taxon>
        <taxon>Insecta</taxon>
        <taxon>Pterygota</taxon>
        <taxon>Neoptera</taxon>
        <taxon>Endopterygota</taxon>
        <taxon>Lepidoptera</taxon>
        <taxon>Glossata</taxon>
        <taxon>Ditrysia</taxon>
        <taxon>Bombycoidea</taxon>
        <taxon>Lasiocampidae</taxon>
        <taxon>Dendrolimus</taxon>
    </lineage>
</organism>
<accession>A0ACC1CTC3</accession>
<comment type="caution">
    <text evidence="1">The sequence shown here is derived from an EMBL/GenBank/DDBJ whole genome shotgun (WGS) entry which is preliminary data.</text>
</comment>
<dbReference type="EMBL" id="CM034403">
    <property type="protein sequence ID" value="KAJ0174903.1"/>
    <property type="molecule type" value="Genomic_DNA"/>
</dbReference>
<reference evidence="1 2" key="1">
    <citation type="journal article" date="2021" name="Front. Genet.">
        <title>Chromosome-Level Genome Assembly Reveals Significant Gene Expansion in the Toll and IMD Signaling Pathways of Dendrolimus kikuchii.</title>
        <authorList>
            <person name="Zhou J."/>
            <person name="Wu P."/>
            <person name="Xiong Z."/>
            <person name="Liu N."/>
            <person name="Zhao N."/>
            <person name="Ji M."/>
            <person name="Qiu Y."/>
            <person name="Yang B."/>
        </authorList>
    </citation>
    <scope>NUCLEOTIDE SEQUENCE [LARGE SCALE GENOMIC DNA]</scope>
    <source>
        <strain evidence="1">Ann1</strain>
    </source>
</reference>
<keyword evidence="2" id="KW-1185">Reference proteome</keyword>
<gene>
    <name evidence="1" type="ORF">K1T71_010011</name>
</gene>